<feature type="domain" description="SusD-like N-terminal" evidence="7">
    <location>
        <begin position="124"/>
        <end position="221"/>
    </location>
</feature>
<evidence type="ECO:0000256" key="3">
    <source>
        <dbReference type="ARBA" id="ARBA00022729"/>
    </source>
</evidence>
<dbReference type="Pfam" id="PF14322">
    <property type="entry name" value="SusD-like_3"/>
    <property type="match status" value="1"/>
</dbReference>
<proteinExistence type="inferred from homology"/>
<protein>
    <submittedName>
        <fullName evidence="8">RagB/SusD family nutrient uptake outer membrane protein</fullName>
    </submittedName>
</protein>
<keyword evidence="4" id="KW-0472">Membrane</keyword>
<feature type="domain" description="RagB/SusD" evidence="6">
    <location>
        <begin position="363"/>
        <end position="497"/>
    </location>
</feature>
<keyword evidence="5" id="KW-0998">Cell outer membrane</keyword>
<dbReference type="InterPro" id="IPR033985">
    <property type="entry name" value="SusD-like_N"/>
</dbReference>
<evidence type="ECO:0000259" key="7">
    <source>
        <dbReference type="Pfam" id="PF14322"/>
    </source>
</evidence>
<dbReference type="SUPFAM" id="SSF48452">
    <property type="entry name" value="TPR-like"/>
    <property type="match status" value="1"/>
</dbReference>
<dbReference type="Gene3D" id="1.25.40.390">
    <property type="match status" value="1"/>
</dbReference>
<gene>
    <name evidence="8" type="ORF">HCU67_07840</name>
</gene>
<dbReference type="Pfam" id="PF07980">
    <property type="entry name" value="SusD_RagB"/>
    <property type="match status" value="1"/>
</dbReference>
<comment type="caution">
    <text evidence="8">The sequence shown here is derived from an EMBL/GenBank/DDBJ whole genome shotgun (WGS) entry which is preliminary data.</text>
</comment>
<dbReference type="InterPro" id="IPR011990">
    <property type="entry name" value="TPR-like_helical_dom_sf"/>
</dbReference>
<dbReference type="InterPro" id="IPR012944">
    <property type="entry name" value="SusD_RagB_dom"/>
</dbReference>
<evidence type="ECO:0000259" key="6">
    <source>
        <dbReference type="Pfam" id="PF07980"/>
    </source>
</evidence>
<evidence type="ECO:0000256" key="2">
    <source>
        <dbReference type="ARBA" id="ARBA00006275"/>
    </source>
</evidence>
<evidence type="ECO:0000313" key="8">
    <source>
        <dbReference type="EMBL" id="NKI31856.1"/>
    </source>
</evidence>
<evidence type="ECO:0000256" key="1">
    <source>
        <dbReference type="ARBA" id="ARBA00004442"/>
    </source>
</evidence>
<evidence type="ECO:0000256" key="5">
    <source>
        <dbReference type="ARBA" id="ARBA00023237"/>
    </source>
</evidence>
<accession>A0ABX1GS16</accession>
<dbReference type="RefSeq" id="WP_168552002.1">
    <property type="nucleotide sequence ID" value="NZ_JAAWWL010000001.1"/>
</dbReference>
<organism evidence="8 9">
    <name type="scientific">Croceivirga thetidis</name>
    <dbReference type="NCBI Taxonomy" id="2721623"/>
    <lineage>
        <taxon>Bacteria</taxon>
        <taxon>Pseudomonadati</taxon>
        <taxon>Bacteroidota</taxon>
        <taxon>Flavobacteriia</taxon>
        <taxon>Flavobacteriales</taxon>
        <taxon>Flavobacteriaceae</taxon>
        <taxon>Croceivirga</taxon>
    </lineage>
</organism>
<dbReference type="EMBL" id="JAAWWL010000001">
    <property type="protein sequence ID" value="NKI31856.1"/>
    <property type="molecule type" value="Genomic_DNA"/>
</dbReference>
<evidence type="ECO:0000256" key="4">
    <source>
        <dbReference type="ARBA" id="ARBA00023136"/>
    </source>
</evidence>
<comment type="subcellular location">
    <subcellularLocation>
        <location evidence="1">Cell outer membrane</location>
    </subcellularLocation>
</comment>
<dbReference type="Proteomes" id="UP000718451">
    <property type="component" value="Unassembled WGS sequence"/>
</dbReference>
<sequence>MKNYLIIFAVAFGLFSCNEAIDIEQPGRLGAAQAFQTVDDLEAGLLGAYDEFDTTPEIQFNAVFTDEVAIGFDNGGQGIGNGEYGFILNPGSAASQALWVNYNDGLNATTRVIESAALIEVDPADQARFNQIVGETLALRAFAHFQLLSYLSTDYTDDSALATILVNFIPTIDQALPRNTNAEIYASINDDLTRALSLLPSGSTDATRVSSDFVLALQARMAAYRGQYAQADALAADLLTRYPIASRAEYEAMYLDTDNTEVIFKLERAFGDNYDGQGTTGSGFAGGWAGANFAFVNATLAGSPYFEMGRAVFNELDPADIRYDVNVAPTSVIDPDYTTNQDPALDILVIQKYPGSEGRDLMNDLKVFRAAEMLFIRAEAAADAGNINGAANSTAAYLKQLRDARFGTDQPLPTFGSQQEAFGAILDERRIELVYEGHRWKDLKRLGARANRGVERDAIDCAINGACSLPVTDFRFTMPIPLVELNANNNIQQNPGY</sequence>
<reference evidence="8 9" key="1">
    <citation type="submission" date="2020-04" db="EMBL/GenBank/DDBJ databases">
        <authorList>
            <person name="Yoon J."/>
        </authorList>
    </citation>
    <scope>NUCLEOTIDE SEQUENCE [LARGE SCALE GENOMIC DNA]</scope>
    <source>
        <strain evidence="8 9">DJ-13</strain>
    </source>
</reference>
<keyword evidence="9" id="KW-1185">Reference proteome</keyword>
<evidence type="ECO:0000313" key="9">
    <source>
        <dbReference type="Proteomes" id="UP000718451"/>
    </source>
</evidence>
<keyword evidence="3" id="KW-0732">Signal</keyword>
<dbReference type="PROSITE" id="PS51257">
    <property type="entry name" value="PROKAR_LIPOPROTEIN"/>
    <property type="match status" value="1"/>
</dbReference>
<comment type="similarity">
    <text evidence="2">Belongs to the SusD family.</text>
</comment>
<name>A0ABX1GS16_9FLAO</name>